<dbReference type="GO" id="GO:0006412">
    <property type="term" value="P:translation"/>
    <property type="evidence" value="ECO:0007669"/>
    <property type="project" value="UniProtKB-UniRule"/>
</dbReference>
<dbReference type="InterPro" id="IPR004389">
    <property type="entry name" value="Ribosomal_uL18_bac-type"/>
</dbReference>
<dbReference type="SUPFAM" id="SSF53137">
    <property type="entry name" value="Translational machinery components"/>
    <property type="match status" value="1"/>
</dbReference>
<dbReference type="NCBIfam" id="TIGR00060">
    <property type="entry name" value="L18_bact"/>
    <property type="match status" value="1"/>
</dbReference>
<evidence type="ECO:0000256" key="3">
    <source>
        <dbReference type="ARBA" id="ARBA00011505"/>
    </source>
</evidence>
<dbReference type="PANTHER" id="PTHR12899:SF3">
    <property type="entry name" value="LARGE RIBOSOMAL SUBUNIT PROTEIN UL18M"/>
    <property type="match status" value="1"/>
</dbReference>
<dbReference type="GO" id="GO:1990904">
    <property type="term" value="C:ribonucleoprotein complex"/>
    <property type="evidence" value="ECO:0007669"/>
    <property type="project" value="UniProtKB-KW"/>
</dbReference>
<dbReference type="HAMAP" id="MF_01337_B">
    <property type="entry name" value="Ribosomal_uL18_B"/>
    <property type="match status" value="1"/>
</dbReference>
<evidence type="ECO:0000256" key="5">
    <source>
        <dbReference type="ARBA" id="ARBA00022884"/>
    </source>
</evidence>
<dbReference type="AlphaFoldDB" id="A0A1G4NVY8"/>
<dbReference type="PANTHER" id="PTHR12899">
    <property type="entry name" value="39S RIBOSOMAL PROTEIN L18, MITOCHONDRIAL"/>
    <property type="match status" value="1"/>
</dbReference>
<protein>
    <recommendedName>
        <fullName evidence="8 9">Large ribosomal subunit protein uL18c</fullName>
    </recommendedName>
</protein>
<gene>
    <name evidence="9 10" type="primary">rpl18</name>
    <name evidence="10" type="ORF">J0256_178</name>
</gene>
<dbReference type="GO" id="GO:0009507">
    <property type="term" value="C:chloroplast"/>
    <property type="evidence" value="ECO:0007669"/>
    <property type="project" value="UniProtKB-SubCell"/>
</dbReference>
<dbReference type="GeneID" id="30000883"/>
<dbReference type="InterPro" id="IPR057268">
    <property type="entry name" value="Ribosomal_L18"/>
</dbReference>
<dbReference type="GO" id="GO:0003735">
    <property type="term" value="F:structural constituent of ribosome"/>
    <property type="evidence" value="ECO:0007669"/>
    <property type="project" value="InterPro"/>
</dbReference>
<dbReference type="GO" id="GO:0008097">
    <property type="term" value="F:5S rRNA binding"/>
    <property type="evidence" value="ECO:0007669"/>
    <property type="project" value="TreeGrafter"/>
</dbReference>
<evidence type="ECO:0000313" key="10">
    <source>
        <dbReference type="EMBL" id="SCW22832.1"/>
    </source>
</evidence>
<dbReference type="InterPro" id="IPR005484">
    <property type="entry name" value="Ribosomal_uL18_bac/plant/anim"/>
</dbReference>
<keyword evidence="4 9" id="KW-0699">rRNA-binding</keyword>
<proteinExistence type="inferred from homology"/>
<evidence type="ECO:0000256" key="7">
    <source>
        <dbReference type="ARBA" id="ARBA00023274"/>
    </source>
</evidence>
<evidence type="ECO:0000256" key="8">
    <source>
        <dbReference type="ARBA" id="ARBA00035303"/>
    </source>
</evidence>
<evidence type="ECO:0000256" key="1">
    <source>
        <dbReference type="ARBA" id="ARBA00003898"/>
    </source>
</evidence>
<dbReference type="CDD" id="cd00432">
    <property type="entry name" value="Ribosomal_L18_L5e"/>
    <property type="match status" value="1"/>
</dbReference>
<dbReference type="Gene3D" id="3.30.420.100">
    <property type="match status" value="1"/>
</dbReference>
<dbReference type="EMBL" id="LT622870">
    <property type="protein sequence ID" value="SCW22832.1"/>
    <property type="molecule type" value="Genomic_DNA"/>
</dbReference>
<reference evidence="10" key="2">
    <citation type="submission" date="2016-10" db="EMBL/GenBank/DDBJ databases">
        <authorList>
            <person name="de Groot N.N."/>
        </authorList>
    </citation>
    <scope>NUCLEOTIDE SEQUENCE</scope>
    <source>
        <strain evidence="10">J.0256</strain>
    </source>
</reference>
<comment type="subunit">
    <text evidence="3 9">Part of the 50S ribosomal subunit; contacts the 5S rRNA.</text>
</comment>
<keyword evidence="10" id="KW-0934">Plastid</keyword>
<dbReference type="RefSeq" id="YP_009314578.1">
    <property type="nucleotide sequence ID" value="NC_031662.1"/>
</dbReference>
<sequence length="105" mass="11764">MRQKLRGTSERPRLYIFRSNKHIYAQIIDDSTSKTLMTKSSISTDIKTEKASSVTCAVAKRVGTLIGKACLSQGINKVVFDRGDKRYHGRLKALAESAREEGIQF</sequence>
<comment type="function">
    <text evidence="1 9">Binds 5S rRNA, forms part of the central protuberance of the 50S subunit.</text>
</comment>
<keyword evidence="6 9" id="KW-0689">Ribosomal protein</keyword>
<organism evidence="10">
    <name type="scientific">Liagoropsis maxima</name>
    <dbReference type="NCBI Taxonomy" id="1653392"/>
    <lineage>
        <taxon>Eukaryota</taxon>
        <taxon>Rhodophyta</taxon>
        <taxon>Florideophyceae</taxon>
        <taxon>Nemaliophycidae</taxon>
        <taxon>Nemaliales</taxon>
        <taxon>Liagoraceae</taxon>
        <taxon>Liagoropsis</taxon>
    </lineage>
</organism>
<evidence type="ECO:0000256" key="2">
    <source>
        <dbReference type="ARBA" id="ARBA00007116"/>
    </source>
</evidence>
<dbReference type="Pfam" id="PF00861">
    <property type="entry name" value="Ribosomal_L18p"/>
    <property type="match status" value="1"/>
</dbReference>
<comment type="similarity">
    <text evidence="2 9">Belongs to the universal ribosomal protein uL18 family.</text>
</comment>
<reference evidence="10" key="1">
    <citation type="submission" date="2016-10" db="EMBL/GenBank/DDBJ databases">
        <title>Chloroplast genomes as a tool to resolve red algal phylogenies: a case study in the Nemaliales.</title>
        <authorList>
            <person name="Costa J.F."/>
            <person name="Lin S.M."/>
            <person name="Macaya E.C."/>
            <person name="Fernandez-Garcia C."/>
            <person name="Verbruggen H."/>
        </authorList>
    </citation>
    <scope>NUCLEOTIDE SEQUENCE</scope>
    <source>
        <strain evidence="10">J.0256</strain>
    </source>
</reference>
<dbReference type="GO" id="GO:0005840">
    <property type="term" value="C:ribosome"/>
    <property type="evidence" value="ECO:0007669"/>
    <property type="project" value="UniProtKB-KW"/>
</dbReference>
<evidence type="ECO:0000256" key="6">
    <source>
        <dbReference type="ARBA" id="ARBA00022980"/>
    </source>
</evidence>
<evidence type="ECO:0000256" key="9">
    <source>
        <dbReference type="HAMAP-Rule" id="MF_01337"/>
    </source>
</evidence>
<accession>A0A1G4NVY8</accession>
<dbReference type="FunFam" id="3.30.420.100:FF:000001">
    <property type="entry name" value="50S ribosomal protein L18"/>
    <property type="match status" value="1"/>
</dbReference>
<evidence type="ECO:0000256" key="4">
    <source>
        <dbReference type="ARBA" id="ARBA00022730"/>
    </source>
</evidence>
<comment type="subcellular location">
    <subcellularLocation>
        <location evidence="9">Plastid</location>
        <location evidence="9">Chloroplast</location>
    </subcellularLocation>
</comment>
<keyword evidence="10" id="KW-0150">Chloroplast</keyword>
<keyword evidence="5 9" id="KW-0694">RNA-binding</keyword>
<geneLocation type="chloroplast" evidence="10"/>
<keyword evidence="7 9" id="KW-0687">Ribonucleoprotein</keyword>
<name>A0A1G4NVY8_9FLOR</name>